<dbReference type="AlphaFoldDB" id="A0A1H5ABL3"/>
<gene>
    <name evidence="2" type="ORF">SAMN04489844_4331</name>
</gene>
<accession>A0A1H5ABL3</accession>
<keyword evidence="3" id="KW-1185">Reference proteome</keyword>
<dbReference type="STRING" id="402596.SAMN04489844_4331"/>
<dbReference type="Gene3D" id="2.60.40.2250">
    <property type="match status" value="1"/>
</dbReference>
<dbReference type="SUPFAM" id="SSF54001">
    <property type="entry name" value="Cysteine proteinases"/>
    <property type="match status" value="1"/>
</dbReference>
<dbReference type="PANTHER" id="PTHR33490:SF12">
    <property type="entry name" value="BLL5557 PROTEIN"/>
    <property type="match status" value="1"/>
</dbReference>
<feature type="domain" description="Transglutaminase-like" evidence="1">
    <location>
        <begin position="158"/>
        <end position="218"/>
    </location>
</feature>
<dbReference type="Pfam" id="PF01841">
    <property type="entry name" value="Transglut_core"/>
    <property type="match status" value="1"/>
</dbReference>
<evidence type="ECO:0000259" key="1">
    <source>
        <dbReference type="SMART" id="SM00460"/>
    </source>
</evidence>
<dbReference type="InterPro" id="IPR002931">
    <property type="entry name" value="Transglutaminase-like"/>
</dbReference>
<sequence length="274" mass="28712">MADPALDDLTRTVTSTIRLQVTEPADLVLSIAVSADRSPTSESLTVTSDAGPVEPTELLADDGTRLHRIPSAPVGTLVVQYDAVVPLGAPPEPVTEVESIELTRPSRYGDSDRLAPIAHDLFGDLAGQELVQAVVQWTLTHITYAPGSSGPLDGALDTYLSRRGVCRDTAHVVIAMLRALDVPARLVSVYAPGLAPMDFHAVAEVAIDGQWYVVDGTGLAPRGSLVRIATGRDAADTAFLSVLGGRAALLSVQVGATVDPRLPADDGLALTQIR</sequence>
<dbReference type="RefSeq" id="WP_090971971.1">
    <property type="nucleotide sequence ID" value="NZ_FNRT01000002.1"/>
</dbReference>
<dbReference type="Gene3D" id="3.10.620.30">
    <property type="match status" value="1"/>
</dbReference>
<dbReference type="InterPro" id="IPR038765">
    <property type="entry name" value="Papain-like_cys_pep_sf"/>
</dbReference>
<organism evidence="2 3">
    <name type="scientific">Nocardioides exalbidus</name>
    <dbReference type="NCBI Taxonomy" id="402596"/>
    <lineage>
        <taxon>Bacteria</taxon>
        <taxon>Bacillati</taxon>
        <taxon>Actinomycetota</taxon>
        <taxon>Actinomycetes</taxon>
        <taxon>Propionibacteriales</taxon>
        <taxon>Nocardioidaceae</taxon>
        <taxon>Nocardioides</taxon>
    </lineage>
</organism>
<reference evidence="3" key="1">
    <citation type="submission" date="2016-10" db="EMBL/GenBank/DDBJ databases">
        <authorList>
            <person name="Varghese N."/>
            <person name="Submissions S."/>
        </authorList>
    </citation>
    <scope>NUCLEOTIDE SEQUENCE [LARGE SCALE GENOMIC DNA]</scope>
    <source>
        <strain evidence="3">DSM 22017</strain>
    </source>
</reference>
<name>A0A1H5ABL3_9ACTN</name>
<evidence type="ECO:0000313" key="3">
    <source>
        <dbReference type="Proteomes" id="UP000198742"/>
    </source>
</evidence>
<evidence type="ECO:0000313" key="2">
    <source>
        <dbReference type="EMBL" id="SED39749.1"/>
    </source>
</evidence>
<dbReference type="SMART" id="SM00460">
    <property type="entry name" value="TGc"/>
    <property type="match status" value="1"/>
</dbReference>
<dbReference type="EMBL" id="FNRT01000002">
    <property type="protein sequence ID" value="SED39749.1"/>
    <property type="molecule type" value="Genomic_DNA"/>
</dbReference>
<protein>
    <submittedName>
        <fullName evidence="2">Transglutaminase-like superfamily protein</fullName>
    </submittedName>
</protein>
<dbReference type="Proteomes" id="UP000198742">
    <property type="component" value="Unassembled WGS sequence"/>
</dbReference>
<dbReference type="OrthoDB" id="5438043at2"/>
<dbReference type="PANTHER" id="PTHR33490">
    <property type="entry name" value="BLR5614 PROTEIN-RELATED"/>
    <property type="match status" value="1"/>
</dbReference>
<proteinExistence type="predicted"/>